<feature type="non-terminal residue" evidence="2">
    <location>
        <position position="1"/>
    </location>
</feature>
<sequence>IIFILFLKIFEPISLLIFIKIIDWWKNKKEKRKKMNTTNIYYGIVFSCLAVFVFFIINNFVFGVSIGFIYGNTQESITNLANFAESGPIHLYESLGFDLLNILSFLALVVVSLIIAVIFLKLSMKYMKSMFLSIVTYIPVLIILSVIIGTAGNSLINFSPETYWITGQSSFTSIFGFNFYTLRTAVFDGELTGILNILAIPYQYTQYIFNIIFWSLVIFYMKKTFRVKNIPIDEKHLEKN</sequence>
<gene>
    <name evidence="2" type="ORF">S03H2_20303</name>
</gene>
<keyword evidence="1" id="KW-1133">Transmembrane helix</keyword>
<name>X1GSP3_9ZZZZ</name>
<proteinExistence type="predicted"/>
<organism evidence="2">
    <name type="scientific">marine sediment metagenome</name>
    <dbReference type="NCBI Taxonomy" id="412755"/>
    <lineage>
        <taxon>unclassified sequences</taxon>
        <taxon>metagenomes</taxon>
        <taxon>ecological metagenomes</taxon>
    </lineage>
</organism>
<feature type="transmembrane region" description="Helical" evidence="1">
    <location>
        <begin position="134"/>
        <end position="156"/>
    </location>
</feature>
<keyword evidence="1" id="KW-0472">Membrane</keyword>
<feature type="transmembrane region" description="Helical" evidence="1">
    <location>
        <begin position="204"/>
        <end position="221"/>
    </location>
</feature>
<accession>X1GSP3</accession>
<evidence type="ECO:0000256" key="1">
    <source>
        <dbReference type="SAM" id="Phobius"/>
    </source>
</evidence>
<protein>
    <submittedName>
        <fullName evidence="2">Uncharacterized protein</fullName>
    </submittedName>
</protein>
<keyword evidence="1" id="KW-0812">Transmembrane</keyword>
<evidence type="ECO:0000313" key="2">
    <source>
        <dbReference type="EMBL" id="GAH36008.1"/>
    </source>
</evidence>
<comment type="caution">
    <text evidence="2">The sequence shown here is derived from an EMBL/GenBank/DDBJ whole genome shotgun (WGS) entry which is preliminary data.</text>
</comment>
<feature type="transmembrane region" description="Helical" evidence="1">
    <location>
        <begin position="40"/>
        <end position="70"/>
    </location>
</feature>
<dbReference type="AlphaFoldDB" id="X1GSP3"/>
<reference evidence="2" key="1">
    <citation type="journal article" date="2014" name="Front. Microbiol.">
        <title>High frequency of phylogenetically diverse reductive dehalogenase-homologous genes in deep subseafloor sedimentary metagenomes.</title>
        <authorList>
            <person name="Kawai M."/>
            <person name="Futagami T."/>
            <person name="Toyoda A."/>
            <person name="Takaki Y."/>
            <person name="Nishi S."/>
            <person name="Hori S."/>
            <person name="Arai W."/>
            <person name="Tsubouchi T."/>
            <person name="Morono Y."/>
            <person name="Uchiyama I."/>
            <person name="Ito T."/>
            <person name="Fujiyama A."/>
            <person name="Inagaki F."/>
            <person name="Takami H."/>
        </authorList>
    </citation>
    <scope>NUCLEOTIDE SEQUENCE</scope>
    <source>
        <strain evidence="2">Expedition CK06-06</strain>
    </source>
</reference>
<dbReference type="EMBL" id="BARU01010686">
    <property type="protein sequence ID" value="GAH36008.1"/>
    <property type="molecule type" value="Genomic_DNA"/>
</dbReference>
<feature type="transmembrane region" description="Helical" evidence="1">
    <location>
        <begin position="102"/>
        <end position="122"/>
    </location>
</feature>